<dbReference type="EMBL" id="WNKQ01000010">
    <property type="protein sequence ID" value="KAF5848935.1"/>
    <property type="molecule type" value="Genomic_DNA"/>
</dbReference>
<organism evidence="2 3">
    <name type="scientific">Cochliobolus sativus</name>
    <name type="common">Common root rot and spot blotch fungus</name>
    <name type="synonym">Bipolaris sorokiniana</name>
    <dbReference type="NCBI Taxonomy" id="45130"/>
    <lineage>
        <taxon>Eukaryota</taxon>
        <taxon>Fungi</taxon>
        <taxon>Dikarya</taxon>
        <taxon>Ascomycota</taxon>
        <taxon>Pezizomycotina</taxon>
        <taxon>Dothideomycetes</taxon>
        <taxon>Pleosporomycetidae</taxon>
        <taxon>Pleosporales</taxon>
        <taxon>Pleosporineae</taxon>
        <taxon>Pleosporaceae</taxon>
        <taxon>Bipolaris</taxon>
    </lineage>
</organism>
<feature type="region of interest" description="Disordered" evidence="1">
    <location>
        <begin position="65"/>
        <end position="91"/>
    </location>
</feature>
<dbReference type="Proteomes" id="UP000624244">
    <property type="component" value="Unassembled WGS sequence"/>
</dbReference>
<proteinExistence type="predicted"/>
<protein>
    <submittedName>
        <fullName evidence="2">Uncharacterized protein</fullName>
    </submittedName>
</protein>
<accession>A0A8H5ZGT9</accession>
<name>A0A8H5ZGT9_COCSA</name>
<reference evidence="2" key="1">
    <citation type="submission" date="2019-11" db="EMBL/GenBank/DDBJ databases">
        <title>Bipolaris sorokiniana Genome sequencing.</title>
        <authorList>
            <person name="Wang H."/>
        </authorList>
    </citation>
    <scope>NUCLEOTIDE SEQUENCE</scope>
</reference>
<evidence type="ECO:0000256" key="1">
    <source>
        <dbReference type="SAM" id="MobiDB-lite"/>
    </source>
</evidence>
<comment type="caution">
    <text evidence="2">The sequence shown here is derived from an EMBL/GenBank/DDBJ whole genome shotgun (WGS) entry which is preliminary data.</text>
</comment>
<dbReference type="AlphaFoldDB" id="A0A8H5ZGT9"/>
<sequence>MSDVTKVTGLLCDLQKLDEAGRDRILDLLSTEVVKEVLKASLRQRDRIESESGASRLWTCAQSSRIESIAPPNPPTTENASGTVHVQEERSTKQARQITILRYRKRPRIEEEDARGQTAVEREVIEIETDEENEANRKNSQSVRRSLRLTGCVGPKHLIADSKGIAINGRRPRELQAYLYVSEGVISNWLPVNVQTDLMHRFEDMWSMKEHTITQYTTYTYNLIRHSSGPLCIHSMLLAKTRPSLEVGNRISPQTIVV</sequence>
<evidence type="ECO:0000313" key="3">
    <source>
        <dbReference type="Proteomes" id="UP000624244"/>
    </source>
</evidence>
<gene>
    <name evidence="2" type="ORF">GGP41_010091</name>
</gene>
<evidence type="ECO:0000313" key="2">
    <source>
        <dbReference type="EMBL" id="KAF5848935.1"/>
    </source>
</evidence>